<evidence type="ECO:0000259" key="12">
    <source>
        <dbReference type="PROSITE" id="PS50850"/>
    </source>
</evidence>
<dbReference type="InterPro" id="IPR011701">
    <property type="entry name" value="MFS"/>
</dbReference>
<feature type="compositionally biased region" description="Polar residues" evidence="9">
    <location>
        <begin position="141"/>
        <end position="150"/>
    </location>
</feature>
<evidence type="ECO:0000256" key="8">
    <source>
        <dbReference type="ARBA" id="ARBA00023242"/>
    </source>
</evidence>
<dbReference type="FunFam" id="1.20.1250.20:FF:000011">
    <property type="entry name" value="MFS multidrug transporter, putative"/>
    <property type="match status" value="1"/>
</dbReference>
<dbReference type="GO" id="GO:1990961">
    <property type="term" value="P:xenobiotic detoxification by transmembrane export across the plasma membrane"/>
    <property type="evidence" value="ECO:0007669"/>
    <property type="project" value="TreeGrafter"/>
</dbReference>
<comment type="caution">
    <text evidence="13">The sequence shown here is derived from an EMBL/GenBank/DDBJ whole genome shotgun (WGS) entry which is preliminary data.</text>
</comment>
<name>A0A229WYE1_9EURO</name>
<evidence type="ECO:0000256" key="2">
    <source>
        <dbReference type="ARBA" id="ARBA00022692"/>
    </source>
</evidence>
<feature type="domain" description="Zn(2)-C6 fungal-type" evidence="11">
    <location>
        <begin position="274"/>
        <end position="302"/>
    </location>
</feature>
<dbReference type="InterPro" id="IPR036259">
    <property type="entry name" value="MFS_trans_sf"/>
</dbReference>
<evidence type="ECO:0000259" key="11">
    <source>
        <dbReference type="PROSITE" id="PS50048"/>
    </source>
</evidence>
<feature type="transmembrane region" description="Helical" evidence="10">
    <location>
        <begin position="1114"/>
        <end position="1131"/>
    </location>
</feature>
<keyword evidence="5" id="KW-0238">DNA-binding</keyword>
<dbReference type="NCBIfam" id="TIGR00880">
    <property type="entry name" value="2_A_01_02"/>
    <property type="match status" value="1"/>
</dbReference>
<dbReference type="PANTHER" id="PTHR23502">
    <property type="entry name" value="MAJOR FACILITATOR SUPERFAMILY"/>
    <property type="match status" value="1"/>
</dbReference>
<feature type="transmembrane region" description="Helical" evidence="10">
    <location>
        <begin position="966"/>
        <end position="985"/>
    </location>
</feature>
<keyword evidence="7" id="KW-0804">Transcription</keyword>
<dbReference type="Gene3D" id="4.10.240.10">
    <property type="entry name" value="Zn(2)-C6 fungal-type DNA-binding domain"/>
    <property type="match status" value="1"/>
</dbReference>
<dbReference type="GO" id="GO:0005886">
    <property type="term" value="C:plasma membrane"/>
    <property type="evidence" value="ECO:0007669"/>
    <property type="project" value="UniProtKB-ARBA"/>
</dbReference>
<sequence length="1204" mass="133440">MERSAECGITPENEDGPDLFTYMSGIDGSTLFPGPDGLEENPFNNPALNDLLWTSSIDPEVFPGLGHPFTGSRTSSVIPSPQYSVDSALGLARGESAKKTTHGRESDSKSNSRPLLPPDTVPNEAVSKVSPDTAPNEAVSKATNQFQKLSTPPEPSYNSELSSGLSVSSSQGIALSQGNGSPLGSETTDSGDTEMNVDEESLFDDNDAHLYTERKWDEATIQRLEHIYKQSLYSLVDSQVFHRRKGYQVYGTSSRDISVPSSQSSVVKKRTKTGCLTCRRRRIKCGEERPLCHNCVKSKRECEGYIPWVVFKDRIGKFGAYNNNKGLNTLMKPMSSAATEQSTPIATGDAGVQGTNLQARDGTSSGRKRKADEISDEDDRGDPQDGDGDGSQEPSRRCKALKSEDRPLRFACPFFKRHPESFRTCGMSDHENSSRVKQHISRKHRMPIYCPRCSETFKTEHERDTHVRDADCSVGPKASFICATAEQLRKLSRRNTHQTDRENWNAIYKILFPDDPLPDSPYLDPLVSYEVNLVREAFLAAAPVAVRTAIQQVIPEEFSDTLQEELERVLRSTHADVFDRILHRMREDREPGRAHRTTTQSLLQTTVSSTPDSGFGSITRSGSSQDEPEPTNSQERPTSFGGGSFDLQNDGAIPFLPPLAPEFELSEYHMGNLSQPLEDGAFDDILEYLDAPGLTGVRINPEHGKDVNVIDWWDENDPENPQNWSVTKKVFVTFEICLLTFSVYIGSAIYTPGIVTVTRDFGISQVAATLGLTLFVAGYGLGPLIWSPMSEVPQIGRNPVYIFTLAVFVALQVPTALAGNLGTLLAFRFLTGFFGSPALATGGATIADMFKPAKRAYAIGIWGVSAICGPVLGPLVGGFAAQAKGWRWTIWELMWLSGFTLLMLLFLLPETSSANILYRRARRLRKLTRRKNLKCEPEIESEGLMGREILMITLVRPFTLNFMEPMVFLLNLYIALIYGLLYVWFESFPIVFVEIYHFNLGQLGLAFLGILVAALITIPPYYWWMYKYLEPRFDRNGNVPPEARLPPAIVGGFFIPICLFWFGWSARPDIHWIMPIIGSGFFAVGAFLLFNPVLNYLPDAYPAYAASVLAGNDLFRSAFGAGFPLFASAMYRNLGVGWASSTLAFLSIVFIPIPLVLMKAGGTLRKKYSKSMLQESNPNIIRYQIFNSIGTAMPGEPSVKPTSY</sequence>
<evidence type="ECO:0000256" key="3">
    <source>
        <dbReference type="ARBA" id="ARBA00022989"/>
    </source>
</evidence>
<dbReference type="PROSITE" id="PS50850">
    <property type="entry name" value="MFS"/>
    <property type="match status" value="1"/>
</dbReference>
<feature type="transmembrane region" description="Helical" evidence="10">
    <location>
        <begin position="1045"/>
        <end position="1064"/>
    </location>
</feature>
<proteinExistence type="predicted"/>
<dbReference type="InterPro" id="IPR001138">
    <property type="entry name" value="Zn2Cys6_DnaBD"/>
</dbReference>
<dbReference type="Gene3D" id="1.20.1250.20">
    <property type="entry name" value="MFS general substrate transporter like domains"/>
    <property type="match status" value="1"/>
</dbReference>
<evidence type="ECO:0000256" key="9">
    <source>
        <dbReference type="SAM" id="MobiDB-lite"/>
    </source>
</evidence>
<dbReference type="SUPFAM" id="SSF57701">
    <property type="entry name" value="Zn2/Cys6 DNA-binding domain"/>
    <property type="match status" value="1"/>
</dbReference>
<evidence type="ECO:0000256" key="7">
    <source>
        <dbReference type="ARBA" id="ARBA00023163"/>
    </source>
</evidence>
<evidence type="ECO:0008006" key="15">
    <source>
        <dbReference type="Google" id="ProtNLM"/>
    </source>
</evidence>
<dbReference type="CDD" id="cd00067">
    <property type="entry name" value="GAL4"/>
    <property type="match status" value="1"/>
</dbReference>
<evidence type="ECO:0000313" key="13">
    <source>
        <dbReference type="EMBL" id="RLL94807.1"/>
    </source>
</evidence>
<dbReference type="PROSITE" id="PS50048">
    <property type="entry name" value="ZN2_CY6_FUNGAL_2"/>
    <property type="match status" value="1"/>
</dbReference>
<dbReference type="GO" id="GO:0000981">
    <property type="term" value="F:DNA-binding transcription factor activity, RNA polymerase II-specific"/>
    <property type="evidence" value="ECO:0007669"/>
    <property type="project" value="InterPro"/>
</dbReference>
<feature type="compositionally biased region" description="Polar residues" evidence="9">
    <location>
        <begin position="616"/>
        <end position="637"/>
    </location>
</feature>
<dbReference type="InterPro" id="IPR020846">
    <property type="entry name" value="MFS_dom"/>
</dbReference>
<feature type="transmembrane region" description="Helical" evidence="10">
    <location>
        <begin position="762"/>
        <end position="786"/>
    </location>
</feature>
<dbReference type="GO" id="GO:0003677">
    <property type="term" value="F:DNA binding"/>
    <property type="evidence" value="ECO:0007669"/>
    <property type="project" value="UniProtKB-KW"/>
</dbReference>
<dbReference type="CDD" id="cd17323">
    <property type="entry name" value="MFS_Tpo1_MDR_like"/>
    <property type="match status" value="1"/>
</dbReference>
<dbReference type="GO" id="GO:0015244">
    <property type="term" value="F:fluconazole transmembrane transporter activity"/>
    <property type="evidence" value="ECO:0007669"/>
    <property type="project" value="TreeGrafter"/>
</dbReference>
<feature type="compositionally biased region" description="Polar residues" evidence="9">
    <location>
        <begin position="353"/>
        <end position="365"/>
    </location>
</feature>
<gene>
    <name evidence="13" type="ORF">CFD26_102283</name>
</gene>
<evidence type="ECO:0000256" key="5">
    <source>
        <dbReference type="ARBA" id="ARBA00023125"/>
    </source>
</evidence>
<evidence type="ECO:0000256" key="10">
    <source>
        <dbReference type="SAM" id="Phobius"/>
    </source>
</evidence>
<feature type="transmembrane region" description="Helical" evidence="10">
    <location>
        <begin position="1070"/>
        <end position="1094"/>
    </location>
</feature>
<feature type="compositionally biased region" description="Acidic residues" evidence="9">
    <location>
        <begin position="374"/>
        <end position="390"/>
    </location>
</feature>
<feature type="transmembrane region" description="Helical" evidence="10">
    <location>
        <begin position="825"/>
        <end position="847"/>
    </location>
</feature>
<protein>
    <recommendedName>
        <fullName evidence="15">Major facilitator superfamily (MFS) profile domain-containing protein</fullName>
    </recommendedName>
</protein>
<dbReference type="EMBL" id="NIDN02000183">
    <property type="protein sequence ID" value="RLL94807.1"/>
    <property type="molecule type" value="Genomic_DNA"/>
</dbReference>
<keyword evidence="4" id="KW-0805">Transcription regulation</keyword>
<accession>A0A229WYE1</accession>
<comment type="subcellular location">
    <subcellularLocation>
        <location evidence="1">Membrane</location>
        <topology evidence="1">Multi-pass membrane protein</topology>
    </subcellularLocation>
</comment>
<feature type="compositionally biased region" description="Basic and acidic residues" evidence="9">
    <location>
        <begin position="95"/>
        <end position="110"/>
    </location>
</feature>
<feature type="domain" description="Major facilitator superfamily (MFS) profile" evidence="12">
    <location>
        <begin position="732"/>
        <end position="1159"/>
    </location>
</feature>
<keyword evidence="6 10" id="KW-0472">Membrane</keyword>
<dbReference type="GO" id="GO:0008270">
    <property type="term" value="F:zinc ion binding"/>
    <property type="evidence" value="ECO:0007669"/>
    <property type="project" value="InterPro"/>
</dbReference>
<organism evidence="13 14">
    <name type="scientific">Aspergillus turcosus</name>
    <dbReference type="NCBI Taxonomy" id="1245748"/>
    <lineage>
        <taxon>Eukaryota</taxon>
        <taxon>Fungi</taxon>
        <taxon>Dikarya</taxon>
        <taxon>Ascomycota</taxon>
        <taxon>Pezizomycotina</taxon>
        <taxon>Eurotiomycetes</taxon>
        <taxon>Eurotiomycetidae</taxon>
        <taxon>Eurotiales</taxon>
        <taxon>Aspergillaceae</taxon>
        <taxon>Aspergillus</taxon>
        <taxon>Aspergillus subgen. Fumigati</taxon>
    </lineage>
</organism>
<dbReference type="SMART" id="SM00066">
    <property type="entry name" value="GAL4"/>
    <property type="match status" value="1"/>
</dbReference>
<feature type="transmembrane region" description="Helical" evidence="10">
    <location>
        <begin position="1137"/>
        <end position="1157"/>
    </location>
</feature>
<dbReference type="PROSITE" id="PS00463">
    <property type="entry name" value="ZN2_CY6_FUNGAL_1"/>
    <property type="match status" value="1"/>
</dbReference>
<feature type="region of interest" description="Disordered" evidence="9">
    <location>
        <begin position="588"/>
        <end position="644"/>
    </location>
</feature>
<feature type="transmembrane region" description="Helical" evidence="10">
    <location>
        <begin position="893"/>
        <end position="918"/>
    </location>
</feature>
<feature type="compositionally biased region" description="Low complexity" evidence="9">
    <location>
        <begin position="597"/>
        <end position="610"/>
    </location>
</feature>
<feature type="transmembrane region" description="Helical" evidence="10">
    <location>
        <begin position="1005"/>
        <end position="1024"/>
    </location>
</feature>
<dbReference type="Pfam" id="PF00172">
    <property type="entry name" value="Zn_clus"/>
    <property type="match status" value="1"/>
</dbReference>
<dbReference type="Pfam" id="PF07690">
    <property type="entry name" value="MFS_1"/>
    <property type="match status" value="1"/>
</dbReference>
<evidence type="ECO:0000256" key="4">
    <source>
        <dbReference type="ARBA" id="ARBA00023015"/>
    </source>
</evidence>
<dbReference type="SUPFAM" id="SSF103473">
    <property type="entry name" value="MFS general substrate transporter"/>
    <property type="match status" value="1"/>
</dbReference>
<dbReference type="OrthoDB" id="3357846at2759"/>
<dbReference type="AlphaFoldDB" id="A0A229WYE1"/>
<feature type="transmembrane region" description="Helical" evidence="10">
    <location>
        <begin position="859"/>
        <end position="881"/>
    </location>
</feature>
<evidence type="ECO:0000256" key="1">
    <source>
        <dbReference type="ARBA" id="ARBA00004141"/>
    </source>
</evidence>
<feature type="region of interest" description="Disordered" evidence="9">
    <location>
        <begin position="92"/>
        <end position="194"/>
    </location>
</feature>
<dbReference type="PANTHER" id="PTHR23502:SF23">
    <property type="entry name" value="FLUCONAZOLE RESISTANCE PROTEIN 1"/>
    <property type="match status" value="1"/>
</dbReference>
<feature type="transmembrane region" description="Helical" evidence="10">
    <location>
        <begin position="798"/>
        <end position="819"/>
    </location>
</feature>
<dbReference type="GO" id="GO:0042910">
    <property type="term" value="F:xenobiotic transmembrane transporter activity"/>
    <property type="evidence" value="ECO:0007669"/>
    <property type="project" value="InterPro"/>
</dbReference>
<evidence type="ECO:0000256" key="6">
    <source>
        <dbReference type="ARBA" id="ARBA00023136"/>
    </source>
</evidence>
<feature type="region of interest" description="Disordered" evidence="9">
    <location>
        <begin position="338"/>
        <end position="402"/>
    </location>
</feature>
<dbReference type="Proteomes" id="UP000215289">
    <property type="component" value="Unassembled WGS sequence"/>
</dbReference>
<evidence type="ECO:0000313" key="14">
    <source>
        <dbReference type="Proteomes" id="UP000215289"/>
    </source>
</evidence>
<dbReference type="InterPro" id="IPR001958">
    <property type="entry name" value="Tet-R_TetA/multi-R_MdtG-like"/>
</dbReference>
<reference evidence="13 14" key="1">
    <citation type="submission" date="2018-08" db="EMBL/GenBank/DDBJ databases">
        <title>Draft genome sequences of two Aspergillus turcosus clinical strains isolated from bronchoalveolar lavage fluid: one azole-susceptible and the other azole-resistant.</title>
        <authorList>
            <person name="Parent-Michaud M."/>
            <person name="Dufresne P.J."/>
            <person name="Fournier E."/>
            <person name="Martineau C."/>
            <person name="Moreira S."/>
            <person name="Perkins V."/>
            <person name="De Repentigny L."/>
            <person name="Dufresne S.F."/>
        </authorList>
    </citation>
    <scope>NUCLEOTIDE SEQUENCE [LARGE SCALE GENOMIC DNA]</scope>
    <source>
        <strain evidence="13">HMR AF 1038</strain>
    </source>
</reference>
<feature type="compositionally biased region" description="Low complexity" evidence="9">
    <location>
        <begin position="156"/>
        <end position="170"/>
    </location>
</feature>
<keyword evidence="8" id="KW-0539">Nucleus</keyword>
<dbReference type="InterPro" id="IPR036864">
    <property type="entry name" value="Zn2-C6_fun-type_DNA-bd_sf"/>
</dbReference>
<keyword evidence="2 10" id="KW-0812">Transmembrane</keyword>
<feature type="compositionally biased region" description="Polar residues" evidence="9">
    <location>
        <begin position="171"/>
        <end position="188"/>
    </location>
</feature>
<keyword evidence="14" id="KW-1185">Reference proteome</keyword>
<dbReference type="STRING" id="1245748.A0A229WYE1"/>
<keyword evidence="3 10" id="KW-1133">Transmembrane helix</keyword>